<dbReference type="RefSeq" id="WP_151201283.1">
    <property type="nucleotide sequence ID" value="NZ_JAVLSM010000004.1"/>
</dbReference>
<dbReference type="AlphaFoldDB" id="A0AAE4K649"/>
<reference evidence="1" key="1">
    <citation type="submission" date="2023-02" db="EMBL/GenBank/DDBJ databases">
        <title>Description of Herbaspirillum huttiense subsp. nephrolepsisexaltata and Herbaspirillum huttiense subsp. lycopersicon.</title>
        <authorList>
            <person name="Poudel M."/>
            <person name="Sharma A."/>
            <person name="Goss E."/>
            <person name="Tapia J.H."/>
            <person name="Harmon C.M."/>
            <person name="Jones J.B."/>
        </authorList>
    </citation>
    <scope>NUCLEOTIDE SEQUENCE</scope>
    <source>
        <strain evidence="1">NC40101</strain>
    </source>
</reference>
<gene>
    <name evidence="1" type="ORF">RJN63_08735</name>
</gene>
<comment type="caution">
    <text evidence="1">The sequence shown here is derived from an EMBL/GenBank/DDBJ whole genome shotgun (WGS) entry which is preliminary data.</text>
</comment>
<evidence type="ECO:0000313" key="1">
    <source>
        <dbReference type="EMBL" id="MDT0336911.1"/>
    </source>
</evidence>
<protein>
    <submittedName>
        <fullName evidence="1">Uncharacterized protein</fullName>
    </submittedName>
</protein>
<organism evidence="1">
    <name type="scientific">Herbaspirillum huttiense subsp. nephrolepidis</name>
    <dbReference type="NCBI Taxonomy" id="3075126"/>
    <lineage>
        <taxon>Bacteria</taxon>
        <taxon>Pseudomonadati</taxon>
        <taxon>Pseudomonadota</taxon>
        <taxon>Betaproteobacteria</taxon>
        <taxon>Burkholderiales</taxon>
        <taxon>Oxalobacteraceae</taxon>
        <taxon>Herbaspirillum</taxon>
    </lineage>
</organism>
<name>A0AAE4K649_9BURK</name>
<accession>A0AAE4K649</accession>
<dbReference type="EMBL" id="JAVRAA010000003">
    <property type="protein sequence ID" value="MDT0336911.1"/>
    <property type="molecule type" value="Genomic_DNA"/>
</dbReference>
<proteinExistence type="predicted"/>
<sequence>MNPCVTENRSFFLSKQQLWVVFLTPLVHEQNPIFGDDSCENSGRHIMRLIRSLLPAQLHMKTRRLVFFSLSLVCSLAMGQEACEKLSATPRTVRQMADAQLLVSKKAVVVQDSDSEPNKCFPRAKSLMVMGAPLCQMEFAHVQVPVLAAVFASTEDSSDAESAFYIMRGKKEDVAAASAYFDKNFSDATAEYLKDIKKGRVYGSLRAWKNGAQYIVLEQDEPGYHAEDMSLSLSVGSKQGMIISNTDLNTCR</sequence>